<dbReference type="EMBL" id="CP037900">
    <property type="protein sequence ID" value="QBP09375.1"/>
    <property type="molecule type" value="Genomic_DNA"/>
</dbReference>
<name>A0A482IJ79_9BURK</name>
<dbReference type="Proteomes" id="UP000253772">
    <property type="component" value="Chromosome c1"/>
</dbReference>
<gene>
    <name evidence="3" type="ORF">DDF84_006195</name>
</gene>
<protein>
    <submittedName>
        <fullName evidence="3">Phage tail protein</fullName>
    </submittedName>
</protein>
<evidence type="ECO:0000313" key="4">
    <source>
        <dbReference type="Proteomes" id="UP000253772"/>
    </source>
</evidence>
<accession>A0A482IJ79</accession>
<dbReference type="AlphaFoldDB" id="A0A482IJ79"/>
<dbReference type="Pfam" id="PF17482">
    <property type="entry name" value="Phage_sheath_1C"/>
    <property type="match status" value="1"/>
</dbReference>
<evidence type="ECO:0000259" key="2">
    <source>
        <dbReference type="Pfam" id="PF17482"/>
    </source>
</evidence>
<dbReference type="InterPro" id="IPR052042">
    <property type="entry name" value="Tail_sheath_structural"/>
</dbReference>
<comment type="similarity">
    <text evidence="1">Belongs to the myoviridae tail sheath protein family.</text>
</comment>
<evidence type="ECO:0000313" key="3">
    <source>
        <dbReference type="EMBL" id="QBP09375.1"/>
    </source>
</evidence>
<dbReference type="RefSeq" id="WP_111733320.1">
    <property type="nucleotide sequence ID" value="NZ_CP037900.1"/>
</dbReference>
<dbReference type="OrthoDB" id="8576398at2"/>
<organism evidence="3 4">
    <name type="scientific">Cupriavidus metallidurans</name>
    <dbReference type="NCBI Taxonomy" id="119219"/>
    <lineage>
        <taxon>Bacteria</taxon>
        <taxon>Pseudomonadati</taxon>
        <taxon>Pseudomonadota</taxon>
        <taxon>Betaproteobacteria</taxon>
        <taxon>Burkholderiales</taxon>
        <taxon>Burkholderiaceae</taxon>
        <taxon>Cupriavidus</taxon>
    </lineage>
</organism>
<feature type="domain" description="Tail sheath protein C-terminal" evidence="2">
    <location>
        <begin position="398"/>
        <end position="492"/>
    </location>
</feature>
<dbReference type="InterPro" id="IPR020287">
    <property type="entry name" value="Tail_sheath_C"/>
</dbReference>
<reference evidence="3 4" key="1">
    <citation type="submission" date="2019-03" db="EMBL/GenBank/DDBJ databases">
        <title>Comparative insights into the high quality Complete genome sequence of highly metal resistant Cupriavidus metallidurans strain BS1 isolated from a gold-copper mine.</title>
        <authorList>
            <person name="Mazhar H.S."/>
            <person name="Rensing C."/>
        </authorList>
    </citation>
    <scope>NUCLEOTIDE SEQUENCE [LARGE SCALE GENOMIC DNA]</scope>
    <source>
        <strain evidence="3 4">BS1</strain>
    </source>
</reference>
<dbReference type="PANTHER" id="PTHR35861:SF1">
    <property type="entry name" value="PHAGE TAIL SHEATH PROTEIN"/>
    <property type="match status" value="1"/>
</dbReference>
<dbReference type="Gene3D" id="3.40.50.11780">
    <property type="match status" value="1"/>
</dbReference>
<dbReference type="PANTHER" id="PTHR35861">
    <property type="match status" value="1"/>
</dbReference>
<evidence type="ECO:0000256" key="1">
    <source>
        <dbReference type="ARBA" id="ARBA00008005"/>
    </source>
</evidence>
<sequence>MTQIVQYGQVNTTALIVPDLIVQIIAPQVAQLNGVPTNVAGFVGTAQWGPVNSPTIVGSMADYARNFGAIQNRLYDMGTAVAAAVLQGANNFRCVRVTDGTDTAASIIVLATCITFTSKYTGTLGNNAQVQVAPGSQANTQKAIVSMPGQTPEVFDNIQGSGNALWVNMANAINNGQVGARGPSQLIVATAGAGTTAPAAATYSLTGGTDGVTTITSAILLGQDTIPRKGMYALRGTGASVAALVDVSDTTTFANQVAYGQSEGTYMVGVTPAGDTITNAVSTKATAGIDNYSFKYLFGDWVYFNDPVNGGVRLISPQGYAVGVIANLGPQHSSLNKQLYGVVGTQKSFQNQQYSSAELQTLAQAGIDLITNPIPAGNQFGFRIGHNSSSDPTRNGDNYTRMTNYLAATTAAGMGIYDGRLQSSQPTDPLRRNVKATLDNFYLGLQQQNMIDDFTVQCDLNNNPLARIAQGYLQADVRVRYLAVAEKILINQEGGQSVTITRQQLQSF</sequence>
<proteinExistence type="inferred from homology"/>